<evidence type="ECO:0000313" key="2">
    <source>
        <dbReference type="EMBL" id="GID76859.1"/>
    </source>
</evidence>
<dbReference type="EMBL" id="BOMI01000109">
    <property type="protein sequence ID" value="GID76859.1"/>
    <property type="molecule type" value="Genomic_DNA"/>
</dbReference>
<feature type="transmembrane region" description="Helical" evidence="1">
    <location>
        <begin position="238"/>
        <end position="255"/>
    </location>
</feature>
<evidence type="ECO:0000256" key="1">
    <source>
        <dbReference type="SAM" id="Phobius"/>
    </source>
</evidence>
<feature type="transmembrane region" description="Helical" evidence="1">
    <location>
        <begin position="200"/>
        <end position="218"/>
    </location>
</feature>
<keyword evidence="1" id="KW-0812">Transmembrane</keyword>
<gene>
    <name evidence="2" type="ORF">Ade02nite_55000</name>
</gene>
<accession>A0ABQ3YA28</accession>
<feature type="transmembrane region" description="Helical" evidence="1">
    <location>
        <begin position="63"/>
        <end position="82"/>
    </location>
</feature>
<feature type="transmembrane region" description="Helical" evidence="1">
    <location>
        <begin position="102"/>
        <end position="121"/>
    </location>
</feature>
<keyword evidence="1" id="KW-1133">Transmembrane helix</keyword>
<name>A0ABQ3YA28_9ACTN</name>
<keyword evidence="3" id="KW-1185">Reference proteome</keyword>
<feature type="transmembrane region" description="Helical" evidence="1">
    <location>
        <begin position="178"/>
        <end position="195"/>
    </location>
</feature>
<feature type="transmembrane region" description="Helical" evidence="1">
    <location>
        <begin position="133"/>
        <end position="158"/>
    </location>
</feature>
<evidence type="ECO:0000313" key="3">
    <source>
        <dbReference type="Proteomes" id="UP000609879"/>
    </source>
</evidence>
<protein>
    <submittedName>
        <fullName evidence="2">Uncharacterized protein</fullName>
    </submittedName>
</protein>
<dbReference type="Proteomes" id="UP000609879">
    <property type="component" value="Unassembled WGS sequence"/>
</dbReference>
<proteinExistence type="predicted"/>
<comment type="caution">
    <text evidence="2">The sequence shown here is derived from an EMBL/GenBank/DDBJ whole genome shotgun (WGS) entry which is preliminary data.</text>
</comment>
<organism evidence="2 3">
    <name type="scientific">Paractinoplanes deccanensis</name>
    <dbReference type="NCBI Taxonomy" id="113561"/>
    <lineage>
        <taxon>Bacteria</taxon>
        <taxon>Bacillati</taxon>
        <taxon>Actinomycetota</taxon>
        <taxon>Actinomycetes</taxon>
        <taxon>Micromonosporales</taxon>
        <taxon>Micromonosporaceae</taxon>
        <taxon>Paractinoplanes</taxon>
    </lineage>
</organism>
<keyword evidence="1" id="KW-0472">Membrane</keyword>
<sequence length="258" mass="28145">MPRAGQTRNRFARYQLPLAPIGLLWKPIGMTTNSIPADGDPRRLLADARALARQVRIDQRMTWAALLVLGTTTLLAIPFDWFGMQVDCHPDGGCTFTRQGMLYYWPAAMVLAYTAIAVSYLRAARARGIGARVLPYAITGAVTTVVFPAAWLAVHLYFQSHPYPDSPLPYGLLVLDRLVMPWGLIGVALLVLAWLERNLALLLFTAGYLALVLLALPMNSGFGPPHFGLRAGMAVPQLIAGLVLLLGAAAFARAARRR</sequence>
<reference evidence="2 3" key="1">
    <citation type="submission" date="2021-01" db="EMBL/GenBank/DDBJ databases">
        <title>Whole genome shotgun sequence of Actinoplanes deccanensis NBRC 13994.</title>
        <authorList>
            <person name="Komaki H."/>
            <person name="Tamura T."/>
        </authorList>
    </citation>
    <scope>NUCLEOTIDE SEQUENCE [LARGE SCALE GENOMIC DNA]</scope>
    <source>
        <strain evidence="2 3">NBRC 13994</strain>
    </source>
</reference>